<organism evidence="2 3">
    <name type="scientific">Kutzneria chonburiensis</name>
    <dbReference type="NCBI Taxonomy" id="1483604"/>
    <lineage>
        <taxon>Bacteria</taxon>
        <taxon>Bacillati</taxon>
        <taxon>Actinomycetota</taxon>
        <taxon>Actinomycetes</taxon>
        <taxon>Pseudonocardiales</taxon>
        <taxon>Pseudonocardiaceae</taxon>
        <taxon>Kutzneria</taxon>
    </lineage>
</organism>
<evidence type="ECO:0000313" key="2">
    <source>
        <dbReference type="EMBL" id="MFC0541813.1"/>
    </source>
</evidence>
<sequence>MPTIGRLLAAVVAVSLLGVAPPSAHAATSPPSNDVAVTLITGDVVHASHDEHGQWTLAMQPVEPTLPAQYAQFPQRHGDTVDQYLIPAAAMPLVQSGAVDRELFDVTSLIRQGRDDAHSDVLPLVVDSKRVQVRKADAAASWKSLAGAKQVRLDGVSVPAVPKGPDGATFDVTFAMLDRHGKTPGTDEGTSVVVIDLDTGAGYFQKAGDTVSLPAGRYGVTGSVWSGSELAEVAIPELKVDRGRTVTLDASKAKQVRVSADQPSARAGVWTSRVLNRVQPLGYFFTYVTMLDPRFSTFYATSQGPASAAFAYADNVSLVQPGLEFWVDRPQRFEVPANWLYGSPQPTGTGRFDAVFGGEGTVAELSKVDAKGKLVVLVLPGSTPLDEVIQRVANVKAAGGAAVAVTPSVGRPSLRADVPVEVPVFVVFGDNAQRLVAAAKAGGLATEYTARTASQYRYELSFPSEGRIPANLVHKVGRADLAAVTTSYYGPTEEGTPSVTASVDALGTQIGTVGPILAGPTQAERVEYFTPGNWHLGVFYGGELFADIALAQGKSYTVGWNKAVAAPSLAGTVSDELGPNHARVWRTGSMLDVSIPVLADAAGHPRDWSSPFTVDTGTTSLYRDGQLVGTQNVPGRGVFVTAPFDRAQYRLTTDDTRDQPWWPTSTKVSAAWTFRPTGNPVLPLLGVQFAPAVDLRDSAPGGGDFSFPVTVARQDGPATVSQLSVDVSYDDGTTWQAASVTGSTVTVHHPADGFASLRATAVDQDGNSVELTVIRAYRIGG</sequence>
<proteinExistence type="predicted"/>
<evidence type="ECO:0008006" key="4">
    <source>
        <dbReference type="Google" id="ProtNLM"/>
    </source>
</evidence>
<keyword evidence="3" id="KW-1185">Reference proteome</keyword>
<dbReference type="Proteomes" id="UP001589810">
    <property type="component" value="Unassembled WGS sequence"/>
</dbReference>
<protein>
    <recommendedName>
        <fullName evidence="4">PA domain-containing protein</fullName>
    </recommendedName>
</protein>
<keyword evidence="1" id="KW-0732">Signal</keyword>
<gene>
    <name evidence="2" type="ORF">ACFFH7_09990</name>
</gene>
<dbReference type="Gene3D" id="3.50.30.30">
    <property type="match status" value="1"/>
</dbReference>
<feature type="chain" id="PRO_5047223952" description="PA domain-containing protein" evidence="1">
    <location>
        <begin position="27"/>
        <end position="781"/>
    </location>
</feature>
<comment type="caution">
    <text evidence="2">The sequence shown here is derived from an EMBL/GenBank/DDBJ whole genome shotgun (WGS) entry which is preliminary data.</text>
</comment>
<dbReference type="RefSeq" id="WP_379793906.1">
    <property type="nucleotide sequence ID" value="NZ_JBHLUD010000002.1"/>
</dbReference>
<evidence type="ECO:0000313" key="3">
    <source>
        <dbReference type="Proteomes" id="UP001589810"/>
    </source>
</evidence>
<evidence type="ECO:0000256" key="1">
    <source>
        <dbReference type="SAM" id="SignalP"/>
    </source>
</evidence>
<accession>A0ABV6MND1</accession>
<name>A0ABV6MND1_9PSEU</name>
<reference evidence="2 3" key="1">
    <citation type="submission" date="2024-09" db="EMBL/GenBank/DDBJ databases">
        <authorList>
            <person name="Sun Q."/>
            <person name="Mori K."/>
        </authorList>
    </citation>
    <scope>NUCLEOTIDE SEQUENCE [LARGE SCALE GENOMIC DNA]</scope>
    <source>
        <strain evidence="2 3">TBRC 1432</strain>
    </source>
</reference>
<feature type="signal peptide" evidence="1">
    <location>
        <begin position="1"/>
        <end position="26"/>
    </location>
</feature>
<dbReference type="EMBL" id="JBHLUD010000002">
    <property type="protein sequence ID" value="MFC0541813.1"/>
    <property type="molecule type" value="Genomic_DNA"/>
</dbReference>